<dbReference type="Gene3D" id="1.25.40.10">
    <property type="entry name" value="Tetratricopeptide repeat domain"/>
    <property type="match status" value="1"/>
</dbReference>
<dbReference type="PANTHER" id="PTHR16305:SF35">
    <property type="entry name" value="TRANSCRIPTIONAL ACTIVATOR DOMAIN"/>
    <property type="match status" value="1"/>
</dbReference>
<dbReference type="SUPFAM" id="SSF52540">
    <property type="entry name" value="P-loop containing nucleoside triphosphate hydrolases"/>
    <property type="match status" value="1"/>
</dbReference>
<dbReference type="GO" id="GO:0003677">
    <property type="term" value="F:DNA binding"/>
    <property type="evidence" value="ECO:0007669"/>
    <property type="project" value="InterPro"/>
</dbReference>
<proteinExistence type="predicted"/>
<feature type="domain" description="HTH luxR-type" evidence="3">
    <location>
        <begin position="887"/>
        <end position="952"/>
    </location>
</feature>
<dbReference type="AlphaFoldDB" id="A0A937UQ12"/>
<reference evidence="4" key="1">
    <citation type="submission" date="2020-12" db="EMBL/GenBank/DDBJ databases">
        <title>Genomic characterization of non-nitrogen-fixing Frankia strains.</title>
        <authorList>
            <person name="Carlos-Shanley C."/>
            <person name="Guerra T."/>
            <person name="Hahn D."/>
        </authorList>
    </citation>
    <scope>NUCLEOTIDE SEQUENCE</scope>
    <source>
        <strain evidence="4">CN6</strain>
    </source>
</reference>
<dbReference type="Gene3D" id="3.40.50.300">
    <property type="entry name" value="P-loop containing nucleotide triphosphate hydrolases"/>
    <property type="match status" value="1"/>
</dbReference>
<dbReference type="PROSITE" id="PS00622">
    <property type="entry name" value="HTH_LUXR_1"/>
    <property type="match status" value="1"/>
</dbReference>
<evidence type="ECO:0000256" key="2">
    <source>
        <dbReference type="ARBA" id="ARBA00022840"/>
    </source>
</evidence>
<gene>
    <name evidence="4" type="ORF">I7412_11560</name>
</gene>
<organism evidence="4 5">
    <name type="scientific">Frankia nepalensis</name>
    <dbReference type="NCBI Taxonomy" id="1836974"/>
    <lineage>
        <taxon>Bacteria</taxon>
        <taxon>Bacillati</taxon>
        <taxon>Actinomycetota</taxon>
        <taxon>Actinomycetes</taxon>
        <taxon>Frankiales</taxon>
        <taxon>Frankiaceae</taxon>
        <taxon>Frankia</taxon>
    </lineage>
</organism>
<dbReference type="SUPFAM" id="SSF48452">
    <property type="entry name" value="TPR-like"/>
    <property type="match status" value="1"/>
</dbReference>
<dbReference type="InterPro" id="IPR036388">
    <property type="entry name" value="WH-like_DNA-bd_sf"/>
</dbReference>
<dbReference type="InterPro" id="IPR016032">
    <property type="entry name" value="Sig_transdc_resp-reg_C-effctor"/>
</dbReference>
<name>A0A937UQ12_9ACTN</name>
<evidence type="ECO:0000256" key="1">
    <source>
        <dbReference type="ARBA" id="ARBA00022741"/>
    </source>
</evidence>
<evidence type="ECO:0000313" key="5">
    <source>
        <dbReference type="Proteomes" id="UP000604475"/>
    </source>
</evidence>
<dbReference type="SMART" id="SM00421">
    <property type="entry name" value="HTH_LUXR"/>
    <property type="match status" value="1"/>
</dbReference>
<dbReference type="InterPro" id="IPR027417">
    <property type="entry name" value="P-loop_NTPase"/>
</dbReference>
<dbReference type="PANTHER" id="PTHR16305">
    <property type="entry name" value="TESTICULAR SOLUBLE ADENYLYL CYCLASE"/>
    <property type="match status" value="1"/>
</dbReference>
<dbReference type="GO" id="GO:0004016">
    <property type="term" value="F:adenylate cyclase activity"/>
    <property type="evidence" value="ECO:0007669"/>
    <property type="project" value="TreeGrafter"/>
</dbReference>
<dbReference type="Pfam" id="PF00196">
    <property type="entry name" value="GerE"/>
    <property type="match status" value="1"/>
</dbReference>
<dbReference type="PRINTS" id="PR00038">
    <property type="entry name" value="HTHLUXR"/>
</dbReference>
<dbReference type="InterPro" id="IPR041664">
    <property type="entry name" value="AAA_16"/>
</dbReference>
<accession>A0A937UQ12</accession>
<keyword evidence="5" id="KW-1185">Reference proteome</keyword>
<evidence type="ECO:0000313" key="4">
    <source>
        <dbReference type="EMBL" id="MBL7627795.1"/>
    </source>
</evidence>
<dbReference type="RefSeq" id="WP_202999863.1">
    <property type="nucleotide sequence ID" value="NZ_JADWYU010000130.1"/>
</dbReference>
<keyword evidence="1" id="KW-0547">Nucleotide-binding</keyword>
<dbReference type="SUPFAM" id="SSF46894">
    <property type="entry name" value="C-terminal effector domain of the bipartite response regulators"/>
    <property type="match status" value="1"/>
</dbReference>
<protein>
    <submittedName>
        <fullName evidence="4">AAA family ATPase</fullName>
    </submittedName>
</protein>
<comment type="caution">
    <text evidence="4">The sequence shown here is derived from an EMBL/GenBank/DDBJ whole genome shotgun (WGS) entry which is preliminary data.</text>
</comment>
<dbReference type="PROSITE" id="PS50043">
    <property type="entry name" value="HTH_LUXR_2"/>
    <property type="match status" value="1"/>
</dbReference>
<dbReference type="Gene3D" id="1.10.10.10">
    <property type="entry name" value="Winged helix-like DNA-binding domain superfamily/Winged helix DNA-binding domain"/>
    <property type="match status" value="1"/>
</dbReference>
<dbReference type="Proteomes" id="UP000604475">
    <property type="component" value="Unassembled WGS sequence"/>
</dbReference>
<sequence length="956" mass="101562">MRGAADLVERVTECDVLGRAHQDAAAASGRLVLVEGPAGIGKTSLLAHAADLARSTGDLVLTARADELERQLSLGVVRQLLGPAVDRGNALLRAAPTDPPVGDFTLLDGLFQLCARLAEQRPVTLVVDDLHWADHSSLRFLAYLRARLEGLRLLVVGATRPHEPGADQPLLDLLLLDETCTVLRPAALSPAGSASVLRAALARRAPDDAFLAACHQACGGNPLLLGELTAAVLSAGIALDGDNVDQVTAIGSRALARRVRARLASLPAACAALAGAVAVHGEGAPLHRVAALAEIDVASADVAAGRLVQIDVLRRVDARRAPVPEPVTPGEEMSFAFVHPLVREAVYDGLDPRARRSGHARAAHLLREAGADPERVAAHILRAEPDEPAWYVEVLRRAADLAMRRGAARDAAGYLEHCLRLAPELAPRVGAELGLLLVMPDPRRAGGYLREALLSAREPARRVVIADGLATTLFMTNQLTEAVDVYQSAIAELDDRHADARSRLRANLINFTLDVAQTHDLARDLIRAVRADAVHAGAVRVDASDRGVGSRMLNGMIALYDAAAGLSPDAVALARRCVEDGAIVIHGEAVTAVALALWVQTAADDPDAPRGIEAALARARPLGSMQSLMSLTFVRGCALFWRGALAEAEAACEQALRYLEAEEWRAVRQFITGYLADALLEQGRPRQAARLLTRAWPVGEPPYPSFRVRWLADVRARLALLDGRPDECLRISTAAGREAAAHGWVNPAFFPWRSTSASALDAMGRAAQARALAAEEVELARAWGAPRALGHALRVAGLVERSDGADGAAARLFGEAVDVLADSPARLEYAKALVDLGVTTHRAGEHAPARRLLSLGLDVATECGAEPLARLAAGELRAAGGRPRRVRLTGLGSLTPSERRVAELAGAGLTNRAIASRLFVTVKTVEMHLANTYRKLGITCRDQLREHLPRVATEGI</sequence>
<dbReference type="GO" id="GO:0005737">
    <property type="term" value="C:cytoplasm"/>
    <property type="evidence" value="ECO:0007669"/>
    <property type="project" value="TreeGrafter"/>
</dbReference>
<dbReference type="GO" id="GO:0005524">
    <property type="term" value="F:ATP binding"/>
    <property type="evidence" value="ECO:0007669"/>
    <property type="project" value="UniProtKB-KW"/>
</dbReference>
<dbReference type="InterPro" id="IPR011990">
    <property type="entry name" value="TPR-like_helical_dom_sf"/>
</dbReference>
<dbReference type="CDD" id="cd06170">
    <property type="entry name" value="LuxR_C_like"/>
    <property type="match status" value="1"/>
</dbReference>
<dbReference type="GO" id="GO:0006355">
    <property type="term" value="P:regulation of DNA-templated transcription"/>
    <property type="evidence" value="ECO:0007669"/>
    <property type="project" value="InterPro"/>
</dbReference>
<keyword evidence="2" id="KW-0067">ATP-binding</keyword>
<dbReference type="InterPro" id="IPR000792">
    <property type="entry name" value="Tscrpt_reg_LuxR_C"/>
</dbReference>
<dbReference type="Pfam" id="PF13191">
    <property type="entry name" value="AAA_16"/>
    <property type="match status" value="1"/>
</dbReference>
<evidence type="ECO:0000259" key="3">
    <source>
        <dbReference type="PROSITE" id="PS50043"/>
    </source>
</evidence>
<dbReference type="EMBL" id="JAEACQ010000164">
    <property type="protein sequence ID" value="MBL7627795.1"/>
    <property type="molecule type" value="Genomic_DNA"/>
</dbReference>